<dbReference type="InterPro" id="IPR013761">
    <property type="entry name" value="SAM/pointed_sf"/>
</dbReference>
<feature type="compositionally biased region" description="Basic and acidic residues" evidence="1">
    <location>
        <begin position="33"/>
        <end position="43"/>
    </location>
</feature>
<dbReference type="eggNOG" id="ENOG502S3Z4">
    <property type="taxonomic scope" value="Eukaryota"/>
</dbReference>
<dbReference type="InParanoid" id="G5B677"/>
<dbReference type="EMBL" id="JH168621">
    <property type="protein sequence ID" value="EHB04788.1"/>
    <property type="molecule type" value="Genomic_DNA"/>
</dbReference>
<dbReference type="Proteomes" id="UP000006813">
    <property type="component" value="Unassembled WGS sequence"/>
</dbReference>
<reference evidence="2 3" key="1">
    <citation type="journal article" date="2011" name="Nature">
        <title>Genome sequencing reveals insights into physiology and longevity of the naked mole rat.</title>
        <authorList>
            <person name="Kim E.B."/>
            <person name="Fang X."/>
            <person name="Fushan A.A."/>
            <person name="Huang Z."/>
            <person name="Lobanov A.V."/>
            <person name="Han L."/>
            <person name="Marino S.M."/>
            <person name="Sun X."/>
            <person name="Turanov A.A."/>
            <person name="Yang P."/>
            <person name="Yim S.H."/>
            <person name="Zhao X."/>
            <person name="Kasaikina M.V."/>
            <person name="Stoletzki N."/>
            <person name="Peng C."/>
            <person name="Polak P."/>
            <person name="Xiong Z."/>
            <person name="Kiezun A."/>
            <person name="Zhu Y."/>
            <person name="Chen Y."/>
            <person name="Kryukov G.V."/>
            <person name="Zhang Q."/>
            <person name="Peshkin L."/>
            <person name="Yang L."/>
            <person name="Bronson R.T."/>
            <person name="Buffenstein R."/>
            <person name="Wang B."/>
            <person name="Han C."/>
            <person name="Li Q."/>
            <person name="Chen L."/>
            <person name="Zhao W."/>
            <person name="Sunyaev S.R."/>
            <person name="Park T.J."/>
            <person name="Zhang G."/>
            <person name="Wang J."/>
            <person name="Gladyshev V.N."/>
        </authorList>
    </citation>
    <scope>NUCLEOTIDE SEQUENCE [LARGE SCALE GENOMIC DNA]</scope>
</reference>
<dbReference type="Gene3D" id="1.10.150.50">
    <property type="entry name" value="Transcription Factor, Ets-1"/>
    <property type="match status" value="1"/>
</dbReference>
<dbReference type="PANTHER" id="PTHR46829">
    <property type="entry name" value="STERILE ALPHA MOTIF DOMAIN-CONTAINING PROTEIN 15"/>
    <property type="match status" value="1"/>
</dbReference>
<name>G5B677_HETGA</name>
<feature type="region of interest" description="Disordered" evidence="1">
    <location>
        <begin position="16"/>
        <end position="58"/>
    </location>
</feature>
<evidence type="ECO:0000256" key="1">
    <source>
        <dbReference type="SAM" id="MobiDB-lite"/>
    </source>
</evidence>
<accession>G5B677</accession>
<sequence length="179" mass="19951">MLPIRGRGRRWGSVERLKQGQRKKGSETGTEAFRNRAENKLERTQGPGGGGGGGGGTGVAPQSSGVLCAKGLRVHFKVMFLYRQESFTTNFISGNKLIHVNCSNLPQMGITDFEHMKVISRHTRELLGIEEPLFRRTIRLPYRDNVGLFLEQKSHTRVKCDSLTFSEFVKAAGLQDYAP</sequence>
<evidence type="ECO:0000313" key="2">
    <source>
        <dbReference type="EMBL" id="EHB04788.1"/>
    </source>
</evidence>
<dbReference type="PANTHER" id="PTHR46829:SF1">
    <property type="entry name" value="STERILE ALPHA MOTIF DOMAIN-CONTAINING PROTEIN 15"/>
    <property type="match status" value="1"/>
</dbReference>
<gene>
    <name evidence="2" type="ORF">GW7_03499</name>
</gene>
<dbReference type="SUPFAM" id="SSF47769">
    <property type="entry name" value="SAM/Pointed domain"/>
    <property type="match status" value="1"/>
</dbReference>
<organism evidence="2 3">
    <name type="scientific">Heterocephalus glaber</name>
    <name type="common">Naked mole rat</name>
    <dbReference type="NCBI Taxonomy" id="10181"/>
    <lineage>
        <taxon>Eukaryota</taxon>
        <taxon>Metazoa</taxon>
        <taxon>Chordata</taxon>
        <taxon>Craniata</taxon>
        <taxon>Vertebrata</taxon>
        <taxon>Euteleostomi</taxon>
        <taxon>Mammalia</taxon>
        <taxon>Eutheria</taxon>
        <taxon>Euarchontoglires</taxon>
        <taxon>Glires</taxon>
        <taxon>Rodentia</taxon>
        <taxon>Hystricomorpha</taxon>
        <taxon>Bathyergidae</taxon>
        <taxon>Heterocephalus</taxon>
    </lineage>
</organism>
<dbReference type="AlphaFoldDB" id="G5B677"/>
<evidence type="ECO:0008006" key="4">
    <source>
        <dbReference type="Google" id="ProtNLM"/>
    </source>
</evidence>
<evidence type="ECO:0000313" key="3">
    <source>
        <dbReference type="Proteomes" id="UP000006813"/>
    </source>
</evidence>
<proteinExistence type="predicted"/>
<protein>
    <recommendedName>
        <fullName evidence="4">Sterile alpha motif domain-containing protein 15</fullName>
    </recommendedName>
</protein>
<feature type="compositionally biased region" description="Gly residues" evidence="1">
    <location>
        <begin position="46"/>
        <end position="58"/>
    </location>
</feature>